<evidence type="ECO:0000256" key="1">
    <source>
        <dbReference type="SAM" id="MobiDB-lite"/>
    </source>
</evidence>
<feature type="domain" description="Aminotransferase-like plant mobile" evidence="2">
    <location>
        <begin position="65"/>
        <end position="198"/>
    </location>
</feature>
<feature type="compositionally biased region" description="Polar residues" evidence="1">
    <location>
        <begin position="333"/>
        <end position="342"/>
    </location>
</feature>
<feature type="compositionally biased region" description="Basic and acidic residues" evidence="1">
    <location>
        <begin position="363"/>
        <end position="374"/>
    </location>
</feature>
<dbReference type="EMBL" id="OX459120">
    <property type="protein sequence ID" value="CAI9099607.1"/>
    <property type="molecule type" value="Genomic_DNA"/>
</dbReference>
<organism evidence="3 4">
    <name type="scientific">Oldenlandia corymbosa var. corymbosa</name>
    <dbReference type="NCBI Taxonomy" id="529605"/>
    <lineage>
        <taxon>Eukaryota</taxon>
        <taxon>Viridiplantae</taxon>
        <taxon>Streptophyta</taxon>
        <taxon>Embryophyta</taxon>
        <taxon>Tracheophyta</taxon>
        <taxon>Spermatophyta</taxon>
        <taxon>Magnoliopsida</taxon>
        <taxon>eudicotyledons</taxon>
        <taxon>Gunneridae</taxon>
        <taxon>Pentapetalae</taxon>
        <taxon>asterids</taxon>
        <taxon>lamiids</taxon>
        <taxon>Gentianales</taxon>
        <taxon>Rubiaceae</taxon>
        <taxon>Rubioideae</taxon>
        <taxon>Spermacoceae</taxon>
        <taxon>Hedyotis-Oldenlandia complex</taxon>
        <taxon>Oldenlandia</taxon>
    </lineage>
</organism>
<dbReference type="Proteomes" id="UP001161247">
    <property type="component" value="Chromosome 3"/>
</dbReference>
<feature type="region of interest" description="Disordered" evidence="1">
    <location>
        <begin position="263"/>
        <end position="379"/>
    </location>
</feature>
<dbReference type="Pfam" id="PF10536">
    <property type="entry name" value="PMD"/>
    <property type="match status" value="1"/>
</dbReference>
<gene>
    <name evidence="3" type="ORF">OLC1_LOCUS9592</name>
</gene>
<reference evidence="3" key="1">
    <citation type="submission" date="2023-03" db="EMBL/GenBank/DDBJ databases">
        <authorList>
            <person name="Julca I."/>
        </authorList>
    </citation>
    <scope>NUCLEOTIDE SEQUENCE</scope>
</reference>
<dbReference type="InterPro" id="IPR019557">
    <property type="entry name" value="AminoTfrase-like_pln_mobile"/>
</dbReference>
<evidence type="ECO:0000313" key="4">
    <source>
        <dbReference type="Proteomes" id="UP001161247"/>
    </source>
</evidence>
<dbReference type="AlphaFoldDB" id="A0AAV1CVW9"/>
<protein>
    <submittedName>
        <fullName evidence="3">OLC1v1036456C1</fullName>
    </submittedName>
</protein>
<evidence type="ECO:0000259" key="2">
    <source>
        <dbReference type="Pfam" id="PF10536"/>
    </source>
</evidence>
<name>A0AAV1CVW9_OLDCO</name>
<evidence type="ECO:0000313" key="3">
    <source>
        <dbReference type="EMBL" id="CAI9099607.1"/>
    </source>
</evidence>
<keyword evidence="4" id="KW-1185">Reference proteome</keyword>
<sequence>MAEMYVVKFDEELAKAQNVKPTEMLDLLPDFDESLYPHGPPGHFSRLDQVLWWVTPHSIGIYSSSNVFCFHWGLMTPTLLDVAVITGVPVIADVNIDGDSEGPEAAKAGELQQRRHGGYIKENMHKDGDDLLQHIRFLPLWLNRYIICGKSFQMTQDMYHMTAILATGKSINMCEIMLAILFHSMQEISKAARVSARYPFFDVAFRNTWQSGREKMTVLDYYERKEMMNSSCRSGKIVPFEIVPEVSGGFLICIIGANASDNRRKEKDKRKKAADPTLPVKRRKYVRLTGQRKTSSNNSKQKCIETIDLSAEESDASGNKQTLESLEEDAGSSPEQHASPPSKQKCAASVIPSVEELQQRLSKKVDDPEPEVKTSGKPAQSVGAALRVLQGLYKISAEQVHARYHQPLKEALGTICESDLQGAVKATVGLFLANFEQRKISCEICVKHVEDYNHSAMAHQKAEEITKAPVKQAVATTAQAKNLAEKQAALELELSSI</sequence>
<proteinExistence type="predicted"/>
<feature type="compositionally biased region" description="Polar residues" evidence="1">
    <location>
        <begin position="291"/>
        <end position="301"/>
    </location>
</feature>
<accession>A0AAV1CVW9</accession>